<proteinExistence type="predicted"/>
<dbReference type="EMBL" id="RXNV01000005">
    <property type="protein sequence ID" value="RTR31716.1"/>
    <property type="molecule type" value="Genomic_DNA"/>
</dbReference>
<gene>
    <name evidence="1" type="ORF">EKG39_13470</name>
</gene>
<sequence>MHLIMKSQFDDLRLNDDHEYSADDKGGKKVVKIFKNGELIAKKISVKRSVQYFGITGVESLLTEHTP</sequence>
<comment type="caution">
    <text evidence="1">The sequence shown here is derived from an EMBL/GenBank/DDBJ whole genome shotgun (WGS) entry which is preliminary data.</text>
</comment>
<evidence type="ECO:0000313" key="1">
    <source>
        <dbReference type="EMBL" id="RTR31716.1"/>
    </source>
</evidence>
<keyword evidence="2" id="KW-1185">Reference proteome</keyword>
<dbReference type="RefSeq" id="WP_126506264.1">
    <property type="nucleotide sequence ID" value="NZ_RXNV01000005.1"/>
</dbReference>
<dbReference type="AlphaFoldDB" id="A0A431W8G9"/>
<accession>A0A431W8G9</accession>
<dbReference type="OrthoDB" id="6228373at2"/>
<reference evidence="1 2" key="1">
    <citation type="submission" date="2018-12" db="EMBL/GenBank/DDBJ databases">
        <authorList>
            <person name="Yu L."/>
        </authorList>
    </citation>
    <scope>NUCLEOTIDE SEQUENCE [LARGE SCALE GENOMIC DNA]</scope>
    <source>
        <strain evidence="1 2">HAW-EB5</strain>
    </source>
</reference>
<dbReference type="Proteomes" id="UP000282060">
    <property type="component" value="Unassembled WGS sequence"/>
</dbReference>
<name>A0A431W8G9_9GAMM</name>
<organism evidence="1 2">
    <name type="scientific">Shewanella atlantica</name>
    <dbReference type="NCBI Taxonomy" id="271099"/>
    <lineage>
        <taxon>Bacteria</taxon>
        <taxon>Pseudomonadati</taxon>
        <taxon>Pseudomonadota</taxon>
        <taxon>Gammaproteobacteria</taxon>
        <taxon>Alteromonadales</taxon>
        <taxon>Shewanellaceae</taxon>
        <taxon>Shewanella</taxon>
    </lineage>
</organism>
<evidence type="ECO:0000313" key="2">
    <source>
        <dbReference type="Proteomes" id="UP000282060"/>
    </source>
</evidence>
<protein>
    <submittedName>
        <fullName evidence="1">Uncharacterized protein</fullName>
    </submittedName>
</protein>